<organism evidence="8 9">
    <name type="scientific">Elysia marginata</name>
    <dbReference type="NCBI Taxonomy" id="1093978"/>
    <lineage>
        <taxon>Eukaryota</taxon>
        <taxon>Metazoa</taxon>
        <taxon>Spiralia</taxon>
        <taxon>Lophotrochozoa</taxon>
        <taxon>Mollusca</taxon>
        <taxon>Gastropoda</taxon>
        <taxon>Heterobranchia</taxon>
        <taxon>Euthyneura</taxon>
        <taxon>Panpulmonata</taxon>
        <taxon>Sacoglossa</taxon>
        <taxon>Placobranchoidea</taxon>
        <taxon>Plakobranchidae</taxon>
        <taxon>Elysia</taxon>
    </lineage>
</organism>
<dbReference type="AlphaFoldDB" id="A0AAV4FRF4"/>
<keyword evidence="2" id="KW-1003">Cell membrane</keyword>
<keyword evidence="3 6" id="KW-0812">Transmembrane</keyword>
<gene>
    <name evidence="8" type="ORF">ElyMa_002175300</name>
</gene>
<dbReference type="InterPro" id="IPR000276">
    <property type="entry name" value="GPCR_Rhodpsn"/>
</dbReference>
<feature type="domain" description="G-protein coupled receptors family 1 profile" evidence="7">
    <location>
        <begin position="1"/>
        <end position="113"/>
    </location>
</feature>
<name>A0AAV4FRF4_9GAST</name>
<dbReference type="Proteomes" id="UP000762676">
    <property type="component" value="Unassembled WGS sequence"/>
</dbReference>
<dbReference type="SUPFAM" id="SSF81321">
    <property type="entry name" value="Family A G protein-coupled receptor-like"/>
    <property type="match status" value="1"/>
</dbReference>
<dbReference type="EMBL" id="BMAT01004511">
    <property type="protein sequence ID" value="GFR74931.1"/>
    <property type="molecule type" value="Genomic_DNA"/>
</dbReference>
<reference evidence="8 9" key="1">
    <citation type="journal article" date="2021" name="Elife">
        <title>Chloroplast acquisition without the gene transfer in kleptoplastic sea slugs, Plakobranchus ocellatus.</title>
        <authorList>
            <person name="Maeda T."/>
            <person name="Takahashi S."/>
            <person name="Yoshida T."/>
            <person name="Shimamura S."/>
            <person name="Takaki Y."/>
            <person name="Nagai Y."/>
            <person name="Toyoda A."/>
            <person name="Suzuki Y."/>
            <person name="Arimoto A."/>
            <person name="Ishii H."/>
            <person name="Satoh N."/>
            <person name="Nishiyama T."/>
            <person name="Hasebe M."/>
            <person name="Maruyama T."/>
            <person name="Minagawa J."/>
            <person name="Obokata J."/>
            <person name="Shigenobu S."/>
        </authorList>
    </citation>
    <scope>NUCLEOTIDE SEQUENCE [LARGE SCALE GENOMIC DNA]</scope>
</reference>
<dbReference type="Gene3D" id="1.20.1070.10">
    <property type="entry name" value="Rhodopsin 7-helix transmembrane proteins"/>
    <property type="match status" value="1"/>
</dbReference>
<dbReference type="CDD" id="cd00637">
    <property type="entry name" value="7tm_classA_rhodopsin-like"/>
    <property type="match status" value="1"/>
</dbReference>
<feature type="transmembrane region" description="Helical" evidence="6">
    <location>
        <begin position="85"/>
        <end position="108"/>
    </location>
</feature>
<evidence type="ECO:0000313" key="9">
    <source>
        <dbReference type="Proteomes" id="UP000762676"/>
    </source>
</evidence>
<protein>
    <recommendedName>
        <fullName evidence="7">G-protein coupled receptors family 1 profile domain-containing protein</fullName>
    </recommendedName>
</protein>
<evidence type="ECO:0000259" key="7">
    <source>
        <dbReference type="PROSITE" id="PS50262"/>
    </source>
</evidence>
<evidence type="ECO:0000256" key="6">
    <source>
        <dbReference type="SAM" id="Phobius"/>
    </source>
</evidence>
<evidence type="ECO:0000256" key="5">
    <source>
        <dbReference type="ARBA" id="ARBA00023136"/>
    </source>
</evidence>
<evidence type="ECO:0000313" key="8">
    <source>
        <dbReference type="EMBL" id="GFR74931.1"/>
    </source>
</evidence>
<accession>A0AAV4FRF4</accession>
<evidence type="ECO:0000256" key="1">
    <source>
        <dbReference type="ARBA" id="ARBA00004651"/>
    </source>
</evidence>
<feature type="transmembrane region" description="Helical" evidence="6">
    <location>
        <begin position="60"/>
        <end position="79"/>
    </location>
</feature>
<keyword evidence="5 6" id="KW-0472">Membrane</keyword>
<dbReference type="InterPro" id="IPR017452">
    <property type="entry name" value="GPCR_Rhodpsn_7TM"/>
</dbReference>
<dbReference type="PROSITE" id="PS50262">
    <property type="entry name" value="G_PROTEIN_RECEP_F1_2"/>
    <property type="match status" value="1"/>
</dbReference>
<proteinExistence type="predicted"/>
<keyword evidence="4 6" id="KW-1133">Transmembrane helix</keyword>
<dbReference type="GO" id="GO:0005886">
    <property type="term" value="C:plasma membrane"/>
    <property type="evidence" value="ECO:0007669"/>
    <property type="project" value="UniProtKB-SubCell"/>
</dbReference>
<feature type="transmembrane region" description="Helical" evidence="6">
    <location>
        <begin position="6"/>
        <end position="24"/>
    </location>
</feature>
<dbReference type="GO" id="GO:0004930">
    <property type="term" value="F:G protein-coupled receptor activity"/>
    <property type="evidence" value="ECO:0007669"/>
    <property type="project" value="InterPro"/>
</dbReference>
<comment type="subcellular location">
    <subcellularLocation>
        <location evidence="1">Cell membrane</location>
        <topology evidence="1">Multi-pass membrane protein</topology>
    </subcellularLocation>
</comment>
<keyword evidence="9" id="KW-1185">Reference proteome</keyword>
<evidence type="ECO:0000256" key="2">
    <source>
        <dbReference type="ARBA" id="ARBA00022475"/>
    </source>
</evidence>
<evidence type="ECO:0000256" key="3">
    <source>
        <dbReference type="ARBA" id="ARBA00022692"/>
    </source>
</evidence>
<dbReference type="PANTHER" id="PTHR22750">
    <property type="entry name" value="G-PROTEIN COUPLED RECEPTOR"/>
    <property type="match status" value="1"/>
</dbReference>
<sequence>MTFAVMGLSSIGFIVTSNFALYIHTRKEIVKIGRTLVGTESSARGQLVEMTGKAASTTRAVVVPFSVLNTPLYILMLVFYSNPDFVYSCLSVSLMTIFSTLLVVNSLCNPAIYAWKLTPVQAELRKMMPCLTRRPRPAPAFLSRATQSTTVRPKLSAAAALDTA</sequence>
<dbReference type="Pfam" id="PF00001">
    <property type="entry name" value="7tm_1"/>
    <property type="match status" value="1"/>
</dbReference>
<comment type="caution">
    <text evidence="8">The sequence shown here is derived from an EMBL/GenBank/DDBJ whole genome shotgun (WGS) entry which is preliminary data.</text>
</comment>
<evidence type="ECO:0000256" key="4">
    <source>
        <dbReference type="ARBA" id="ARBA00022989"/>
    </source>
</evidence>